<sequence>MEPWMELEVERLTVTYGTVPPPWTVAPDEHPYSAYWRMGRGESHIMVWGAWWAAQAWDEAARIAYFRQFPPQPRWLDWMLDAVWDLPLSDGEDDEALVDRTPYFARAEALGFGSQQGHEQDLNDPRP</sequence>
<comment type="caution">
    <text evidence="1">The sequence shown here is derived from an EMBL/GenBank/DDBJ whole genome shotgun (WGS) entry which is preliminary data.</text>
</comment>
<gene>
    <name evidence="1" type="ORF">QO006_002690</name>
</gene>
<evidence type="ECO:0000313" key="1">
    <source>
        <dbReference type="EMBL" id="MDP9765242.1"/>
    </source>
</evidence>
<protein>
    <submittedName>
        <fullName evidence="1">Uncharacterized protein</fullName>
    </submittedName>
</protein>
<organism evidence="1 2">
    <name type="scientific">Deinococcus enclensis</name>
    <dbReference type="NCBI Taxonomy" id="1049582"/>
    <lineage>
        <taxon>Bacteria</taxon>
        <taxon>Thermotogati</taxon>
        <taxon>Deinococcota</taxon>
        <taxon>Deinococci</taxon>
        <taxon>Deinococcales</taxon>
        <taxon>Deinococcaceae</taxon>
        <taxon>Deinococcus</taxon>
    </lineage>
</organism>
<dbReference type="Proteomes" id="UP001232163">
    <property type="component" value="Unassembled WGS sequence"/>
</dbReference>
<evidence type="ECO:0000313" key="2">
    <source>
        <dbReference type="Proteomes" id="UP001232163"/>
    </source>
</evidence>
<proteinExistence type="predicted"/>
<reference evidence="1 2" key="1">
    <citation type="submission" date="2023-07" db="EMBL/GenBank/DDBJ databases">
        <title>Genomic Encyclopedia of Type Strains, Phase IV (KMG-IV): sequencing the most valuable type-strain genomes for metagenomic binning, comparative biology and taxonomic classification.</title>
        <authorList>
            <person name="Goeker M."/>
        </authorList>
    </citation>
    <scope>NUCLEOTIDE SEQUENCE [LARGE SCALE GENOMIC DNA]</scope>
    <source>
        <strain evidence="1 2">NIO-1023</strain>
    </source>
</reference>
<dbReference type="RefSeq" id="WP_307466973.1">
    <property type="nucleotide sequence ID" value="NZ_JAURUR010000009.1"/>
</dbReference>
<name>A0ABT9MF92_9DEIO</name>
<keyword evidence="2" id="KW-1185">Reference proteome</keyword>
<dbReference type="EMBL" id="JAURUR010000009">
    <property type="protein sequence ID" value="MDP9765242.1"/>
    <property type="molecule type" value="Genomic_DNA"/>
</dbReference>
<accession>A0ABT9MF92</accession>